<protein>
    <submittedName>
        <fullName evidence="1">Uncharacterized protein</fullName>
    </submittedName>
</protein>
<accession>A0AAP0RWP2</accession>
<dbReference type="AlphaFoldDB" id="A0AAP0RWP2"/>
<comment type="caution">
    <text evidence="1">The sequence shown here is derived from an EMBL/GenBank/DDBJ whole genome shotgun (WGS) entry which is preliminary data.</text>
</comment>
<keyword evidence="2" id="KW-1185">Reference proteome</keyword>
<name>A0AAP0RWP2_LIQFO</name>
<evidence type="ECO:0000313" key="2">
    <source>
        <dbReference type="Proteomes" id="UP001415857"/>
    </source>
</evidence>
<dbReference type="EMBL" id="JBBPBK010000006">
    <property type="protein sequence ID" value="KAK9283201.1"/>
    <property type="molecule type" value="Genomic_DNA"/>
</dbReference>
<sequence>MLRNQRSLIIESTFGGFGNQLLITHNRLYEPPSSPPYTIAHDLFEPHHRLDFFIGLLGSTSLKQQLDNQELSKVVAKQAEEGKLRQNLGYV</sequence>
<gene>
    <name evidence="1" type="ORF">L1049_011437</name>
</gene>
<proteinExistence type="predicted"/>
<organism evidence="1 2">
    <name type="scientific">Liquidambar formosana</name>
    <name type="common">Formosan gum</name>
    <dbReference type="NCBI Taxonomy" id="63359"/>
    <lineage>
        <taxon>Eukaryota</taxon>
        <taxon>Viridiplantae</taxon>
        <taxon>Streptophyta</taxon>
        <taxon>Embryophyta</taxon>
        <taxon>Tracheophyta</taxon>
        <taxon>Spermatophyta</taxon>
        <taxon>Magnoliopsida</taxon>
        <taxon>eudicotyledons</taxon>
        <taxon>Gunneridae</taxon>
        <taxon>Pentapetalae</taxon>
        <taxon>Saxifragales</taxon>
        <taxon>Altingiaceae</taxon>
        <taxon>Liquidambar</taxon>
    </lineage>
</organism>
<dbReference type="Proteomes" id="UP001415857">
    <property type="component" value="Unassembled WGS sequence"/>
</dbReference>
<evidence type="ECO:0000313" key="1">
    <source>
        <dbReference type="EMBL" id="KAK9283201.1"/>
    </source>
</evidence>
<reference evidence="1 2" key="1">
    <citation type="journal article" date="2024" name="Plant J.">
        <title>Genome sequences and population genomics reveal climatic adaptation and genomic divergence between two closely related sweetgum species.</title>
        <authorList>
            <person name="Xu W.Q."/>
            <person name="Ren C.Q."/>
            <person name="Zhang X.Y."/>
            <person name="Comes H.P."/>
            <person name="Liu X.H."/>
            <person name="Li Y.G."/>
            <person name="Kettle C.J."/>
            <person name="Jalonen R."/>
            <person name="Gaisberger H."/>
            <person name="Ma Y.Z."/>
            <person name="Qiu Y.X."/>
        </authorList>
    </citation>
    <scope>NUCLEOTIDE SEQUENCE [LARGE SCALE GENOMIC DNA]</scope>
    <source>
        <strain evidence="1">Hangzhou</strain>
    </source>
</reference>